<dbReference type="PANTHER" id="PTHR37834">
    <property type="entry name" value="GDSL-LIKE LIPASE/ACYLHYDROLASE DOMAIN PROTEIN (AFU_ORTHOLOGUE AFUA_2G00620)"/>
    <property type="match status" value="1"/>
</dbReference>
<proteinExistence type="predicted"/>
<dbReference type="InterPro" id="IPR052762">
    <property type="entry name" value="PCW_deacetylase/CE"/>
</dbReference>
<dbReference type="InterPro" id="IPR036514">
    <property type="entry name" value="SGNH_hydro_sf"/>
</dbReference>
<accession>A0A9D9HYC3</accession>
<reference evidence="2" key="1">
    <citation type="submission" date="2020-10" db="EMBL/GenBank/DDBJ databases">
        <authorList>
            <person name="Gilroy R."/>
        </authorList>
    </citation>
    <scope>NUCLEOTIDE SEQUENCE</scope>
    <source>
        <strain evidence="2">E3-2379</strain>
    </source>
</reference>
<evidence type="ECO:0000259" key="1">
    <source>
        <dbReference type="Pfam" id="PF17996"/>
    </source>
</evidence>
<protein>
    <submittedName>
        <fullName evidence="2">Electron transporter RnfD</fullName>
    </submittedName>
</protein>
<evidence type="ECO:0000313" key="3">
    <source>
        <dbReference type="Proteomes" id="UP000823618"/>
    </source>
</evidence>
<dbReference type="Gene3D" id="2.60.120.260">
    <property type="entry name" value="Galactose-binding domain-like"/>
    <property type="match status" value="1"/>
</dbReference>
<comment type="caution">
    <text evidence="2">The sequence shown here is derived from an EMBL/GenBank/DDBJ whole genome shotgun (WGS) entry which is preliminary data.</text>
</comment>
<dbReference type="Proteomes" id="UP000823618">
    <property type="component" value="Unassembled WGS sequence"/>
</dbReference>
<gene>
    <name evidence="2" type="ORF">IAC13_02245</name>
</gene>
<dbReference type="InterPro" id="IPR040794">
    <property type="entry name" value="CE2_N"/>
</dbReference>
<dbReference type="Pfam" id="PF17996">
    <property type="entry name" value="CE2_N"/>
    <property type="match status" value="1"/>
</dbReference>
<dbReference type="Gene3D" id="3.40.50.1110">
    <property type="entry name" value="SGNH hydrolase"/>
    <property type="match status" value="1"/>
</dbReference>
<dbReference type="PANTHER" id="PTHR37834:SF2">
    <property type="entry name" value="ESTERASE, SGNH HYDROLASE-TYPE"/>
    <property type="match status" value="1"/>
</dbReference>
<dbReference type="EMBL" id="JADIML010000069">
    <property type="protein sequence ID" value="MBO8462734.1"/>
    <property type="molecule type" value="Genomic_DNA"/>
</dbReference>
<feature type="domain" description="Carbohydrate esterase 2 N-terminal" evidence="1">
    <location>
        <begin position="12"/>
        <end position="119"/>
    </location>
</feature>
<name>A0A9D9HYC3_9FIRM</name>
<dbReference type="SUPFAM" id="SSF52266">
    <property type="entry name" value="SGNH hydrolase"/>
    <property type="match status" value="1"/>
</dbReference>
<reference evidence="2" key="2">
    <citation type="journal article" date="2021" name="PeerJ">
        <title>Extensive microbial diversity within the chicken gut microbiome revealed by metagenomics and culture.</title>
        <authorList>
            <person name="Gilroy R."/>
            <person name="Ravi A."/>
            <person name="Getino M."/>
            <person name="Pursley I."/>
            <person name="Horton D.L."/>
            <person name="Alikhan N.F."/>
            <person name="Baker D."/>
            <person name="Gharbi K."/>
            <person name="Hall N."/>
            <person name="Watson M."/>
            <person name="Adriaenssens E.M."/>
            <person name="Foster-Nyarko E."/>
            <person name="Jarju S."/>
            <person name="Secka A."/>
            <person name="Antonio M."/>
            <person name="Oren A."/>
            <person name="Chaudhuri R.R."/>
            <person name="La Ragione R."/>
            <person name="Hildebrand F."/>
            <person name="Pallen M.J."/>
        </authorList>
    </citation>
    <scope>NUCLEOTIDE SEQUENCE</scope>
    <source>
        <strain evidence="2">E3-2379</strain>
    </source>
</reference>
<dbReference type="AlphaFoldDB" id="A0A9D9HYC3"/>
<sequence length="356" mass="41429">MRIELDDKRLQYIGRIDRTNPKNPEFIFPSTSLTFRFIGKSATLTVENRRGCWDNYVGAIVDGEQKTFQLNNQGATTLSLVEGEEKEHTILFFKRMDSCHELVLKELILSEGSQLLSPPEKPHRKIEVYGDSVSAGEVSEAEEYRGKVDPDHQGEYSNSWYSYAWIAARKLHAQIHNIAQGGIALLDQTGWFAAPDYVGMEQIWDCVHYHPELHEKTKWDFKQYTPHVVIVAIGQNDNHPEDYMKQDMEGEKARIWREHYKKWVKQIRATYPKAVILLTTTILCHDKNWDESIHRVWKELKDDRIFHFLYSKNGCGTPGHIRASEAEEMAEELVEFLETLDNKISIWDEGEDERKS</sequence>
<evidence type="ECO:0000313" key="2">
    <source>
        <dbReference type="EMBL" id="MBO8462734.1"/>
    </source>
</evidence>
<organism evidence="2 3">
    <name type="scientific">Candidatus Scybalomonas excrementavium</name>
    <dbReference type="NCBI Taxonomy" id="2840943"/>
    <lineage>
        <taxon>Bacteria</taxon>
        <taxon>Bacillati</taxon>
        <taxon>Bacillota</taxon>
        <taxon>Clostridia</taxon>
        <taxon>Lachnospirales</taxon>
        <taxon>Lachnospiraceae</taxon>
        <taxon>Lachnospiraceae incertae sedis</taxon>
        <taxon>Candidatus Scybalomonas</taxon>
    </lineage>
</organism>